<dbReference type="PANTHER" id="PTHR22929:SF0">
    <property type="entry name" value="TRANSCRIPTION FACTOR TFIIIB COMPONENT B'' HOMOLOG"/>
    <property type="match status" value="1"/>
</dbReference>
<feature type="compositionally biased region" description="Basic and acidic residues" evidence="1">
    <location>
        <begin position="288"/>
        <end position="298"/>
    </location>
</feature>
<proteinExistence type="predicted"/>
<feature type="compositionally biased region" description="Low complexity" evidence="1">
    <location>
        <begin position="1524"/>
        <end position="1533"/>
    </location>
</feature>
<evidence type="ECO:0000256" key="1">
    <source>
        <dbReference type="SAM" id="MobiDB-lite"/>
    </source>
</evidence>
<feature type="region of interest" description="Disordered" evidence="1">
    <location>
        <begin position="1"/>
        <end position="240"/>
    </location>
</feature>
<feature type="compositionally biased region" description="Basic residues" evidence="1">
    <location>
        <begin position="1150"/>
        <end position="1159"/>
    </location>
</feature>
<feature type="region of interest" description="Disordered" evidence="1">
    <location>
        <begin position="1763"/>
        <end position="1811"/>
    </location>
</feature>
<feature type="compositionally biased region" description="Acidic residues" evidence="1">
    <location>
        <begin position="556"/>
        <end position="576"/>
    </location>
</feature>
<feature type="region of interest" description="Disordered" evidence="1">
    <location>
        <begin position="1142"/>
        <end position="1305"/>
    </location>
</feature>
<feature type="region of interest" description="Disordered" evidence="1">
    <location>
        <begin position="339"/>
        <end position="385"/>
    </location>
</feature>
<dbReference type="CDD" id="cd00167">
    <property type="entry name" value="SANT"/>
    <property type="match status" value="1"/>
</dbReference>
<dbReference type="SMART" id="SM00717">
    <property type="entry name" value="SANT"/>
    <property type="match status" value="1"/>
</dbReference>
<feature type="compositionally biased region" description="Low complexity" evidence="1">
    <location>
        <begin position="14"/>
        <end position="47"/>
    </location>
</feature>
<dbReference type="Proteomes" id="UP000694546">
    <property type="component" value="Chromosome 4"/>
</dbReference>
<feature type="compositionally biased region" description="Basic residues" evidence="1">
    <location>
        <begin position="1925"/>
        <end position="1939"/>
    </location>
</feature>
<feature type="region of interest" description="Disordered" evidence="1">
    <location>
        <begin position="1319"/>
        <end position="1737"/>
    </location>
</feature>
<feature type="compositionally biased region" description="Polar residues" evidence="1">
    <location>
        <begin position="62"/>
        <end position="74"/>
    </location>
</feature>
<dbReference type="InterPro" id="IPR001005">
    <property type="entry name" value="SANT/Myb"/>
</dbReference>
<dbReference type="OrthoDB" id="272624at2759"/>
<feature type="region of interest" description="Disordered" evidence="1">
    <location>
        <begin position="524"/>
        <end position="919"/>
    </location>
</feature>
<sequence>MIRRSRISVRPNVGRPGRAGATATAQEAPSTQDDPPADPTPAEATAQTEDDNNMTAAEVEDNNNSTTAGLTTAIQREAADDHGEASTAPTTTTSITTPAPTTISSSANLQRRKRVSVKPKVSAAPNRASARASANQNLQTQTPKPPAEEGLAGPPGSDLEEPITTAAAAAHHVDPIPKAHIEGAGPGNDPTTQETPVEPTPSEKPQNLESLPAGPAKEVPPKPPDEAPFSIPNKEARENSERARILLAKASKVGKTLPKNMRLSQLLHDQTDLQRMAKAQRLRELLRQEMGKEKEKQGNRKSRYRLKEYALDPSKMTMRDLVHYLPASNPMTAYLEESVPEDERVVPASPTIEVSTEKVKDPEDSSLRAEVEEDEDDEVEDDEEEGGVMVPRVKVAEDGSLIIDEESLTIEVKRAKGPNPANDRDAVFERGSTTTYSSFRKKTHSKAWSSEETDMFFLAVSMVGTDFSMIGQLFPHRARSEIKNKFKREERANSWRVDKAFKERRKLDLKFFSKLLEKILELQSQKKRKPKVPSEKKARKPTKKANGRTTAKDLSDVEEDPLEEEEEEDGQEDPDYVGDRHDVGDVPETPVDPSSAEKPVESSPSDQKPKAKIKSRKRANKEVQAETSVPEEAEAAVPEDGSSIKEPEDAEQGTPSGDTTTQPGKRPRARAVKPVLPPRRKKGKEAVALPPDSPASNSQDAPASDSQEAPASDSQDAPASDSQEAPVKNSQDAPASDSQEAPASDSQDAPASDSQDAPASNSQDAPATLETLASDAEEVDEETFTQAKKRKKLEYDDDDDDNDNSSQDEVSPIKIDLKPTRYGRMPKATQHLNYPAASPGRPPTSSTPRPRRPPHKTTSSKAPAQEPKQSKLVTLRASPSDCSDDEEEEEKEDAGLKEPVWVGLEEEEEEEENRLRGSDPMGVSCAPVFVPVSLRSPRPVVSAVEETMEELDILVNVPDVLDITQDSSHHAPFEHAQNETDSVPFEHSLDLLADVIDFLSPDHTEVSDNEAAHTLLTIGNRSLQSLLAHIEDPSEADFTTDLPAVSDPGITNQKEDVEPDGDFLDILSATMAPSDAPTPALDSAHQDISATHNDPEALTVDKPIPDTPNASGSSISDGPLAAVKTEPKPLQREAPVEAAAVAAISSPPRKPGRLAKIKPKPNLLRASRVARPTPNPTTESHEADGKQTPGAAHKEDVSEQATLPAAVELESSVPSTGRVPPSSAGGLRPPSRDEIPEETPAGQDGTAGRGQGLEVEPQLETSVKKDPQEEASGRFTLETVPEAATGSEPRTDPAPSHPTCDVAASGMLPATAAKVAEVVQPRPMVARRRQFPKAKPNLGRGARTTPSVESDPTKVSPVGNASSSEPQPTEGTVTPPGPGSTYGATGDLNTPGPTSLSPVTLIKAGSAITPTGAGVGREEGKGDVVDSPGGSQAMVAQVQTTKDNHSDTSKQDNVPASLGPEPKPVADHGSRSEVGTRPRTARRVAAPTPLQASPKQISEPHEPETSGCIGARKSRAQGAQETSGPGATRTTTPAPQPAQREEESSPSEGGPAVGDGAVRPPAGSKDSLSDGSSSQSEEGVVRTTPQCVPGKSRRRISHVKPKPNLGPQASRVSHVKQPPTRRQVPPSQPDTGPGTPREALPSDSRGGRDAVEEHRRPSRSSSVAAQLDPVVSSANETTLIPSVRSMPDFKNTSPANTEKSLLLPDPFDTTEDVKPPASIASSTWEASVEGTTSSHGASWLVENPFTVVDEGVDEVLPSVAQATAPPVGQENSRASRCDQASKAPAFEPLSRPVAETSTPAPQTGLPVLPVPSDPEEPFFILSLTEIPVFPTAGGAFGVSEAPPNLPGAEAAPEPLSDPVTPATPAGRSSGRRSGLRLHQDAGSSLPTQTAHVTEQPDHQQDPDPVQAPELPEAVVRSVEAEPPTKRRRALSGSRQRKKPSPSAAVAEPAEGPQDPPSKKKRGARRQGEQAPVEVQPRSTGTRQTRRAFAGKAPSADVPQSQGSTDTPPPPGSTGLLEAEQGGRTPDEAGDASRPIETQPPKAPALKRKPKGFLSFLAGPVTPGPSGTLGSKVRAPPLAPQVKASRGAARKPGPASEGGAKKTPLKVVSVAPQRRPERRPVPVPESCVSTGPAEPRPATSGRTAETAPPHQEDQLSVSRGDEEPTNVSQYFLSDIFTEVDE</sequence>
<feature type="region of interest" description="Disordered" evidence="1">
    <location>
        <begin position="1096"/>
        <end position="1121"/>
    </location>
</feature>
<feature type="region of interest" description="Disordered" evidence="1">
    <location>
        <begin position="288"/>
        <end position="308"/>
    </location>
</feature>
<feature type="compositionally biased region" description="Basic residues" evidence="1">
    <location>
        <begin position="1591"/>
        <end position="1601"/>
    </location>
</feature>
<gene>
    <name evidence="3" type="primary">zgc:162472</name>
</gene>
<feature type="region of interest" description="Disordered" evidence="1">
    <location>
        <begin position="1839"/>
        <end position="2166"/>
    </location>
</feature>
<feature type="compositionally biased region" description="Polar residues" evidence="1">
    <location>
        <begin position="728"/>
        <end position="739"/>
    </location>
</feature>
<dbReference type="GeneTree" id="ENSGT00390000012762"/>
<dbReference type="GO" id="GO:0001156">
    <property type="term" value="F:TFIIIC-class transcription factor complex binding"/>
    <property type="evidence" value="ECO:0007669"/>
    <property type="project" value="TreeGrafter"/>
</dbReference>
<feature type="compositionally biased region" description="Basic and acidic residues" evidence="1">
    <location>
        <begin position="355"/>
        <end position="370"/>
    </location>
</feature>
<feature type="domain" description="Myb-like" evidence="2">
    <location>
        <begin position="444"/>
        <end position="492"/>
    </location>
</feature>
<feature type="compositionally biased region" description="Polar residues" evidence="1">
    <location>
        <begin position="694"/>
        <end position="707"/>
    </location>
</feature>
<dbReference type="AlphaFoldDB" id="A0A8C5C8J9"/>
<evidence type="ECO:0000259" key="2">
    <source>
        <dbReference type="SMART" id="SM00717"/>
    </source>
</evidence>
<dbReference type="GO" id="GO:0000126">
    <property type="term" value="C:transcription factor TFIIIB complex"/>
    <property type="evidence" value="ECO:0007669"/>
    <property type="project" value="TreeGrafter"/>
</dbReference>
<dbReference type="InterPro" id="IPR009057">
    <property type="entry name" value="Homeodomain-like_sf"/>
</dbReference>
<evidence type="ECO:0000313" key="3">
    <source>
        <dbReference type="Ensembl" id="ENSGMOP00000057298.1"/>
    </source>
</evidence>
<feature type="compositionally biased region" description="Basic and acidic residues" evidence="1">
    <location>
        <begin position="171"/>
        <end position="181"/>
    </location>
</feature>
<keyword evidence="4" id="KW-1185">Reference proteome</keyword>
<reference evidence="3" key="2">
    <citation type="submission" date="2025-09" db="UniProtKB">
        <authorList>
            <consortium name="Ensembl"/>
        </authorList>
    </citation>
    <scope>IDENTIFICATION</scope>
</reference>
<accession>A0A8C5C8J9</accession>
<feature type="compositionally biased region" description="Low complexity" evidence="1">
    <location>
        <begin position="741"/>
        <end position="765"/>
    </location>
</feature>
<protein>
    <recommendedName>
        <fullName evidence="2">Myb-like domain-containing protein</fullName>
    </recommendedName>
</protein>
<feature type="compositionally biased region" description="Low complexity" evidence="1">
    <location>
        <begin position="122"/>
        <end position="135"/>
    </location>
</feature>
<organism evidence="3 4">
    <name type="scientific">Gadus morhua</name>
    <name type="common">Atlantic cod</name>
    <dbReference type="NCBI Taxonomy" id="8049"/>
    <lineage>
        <taxon>Eukaryota</taxon>
        <taxon>Metazoa</taxon>
        <taxon>Chordata</taxon>
        <taxon>Craniata</taxon>
        <taxon>Vertebrata</taxon>
        <taxon>Euteleostomi</taxon>
        <taxon>Actinopterygii</taxon>
        <taxon>Neopterygii</taxon>
        <taxon>Teleostei</taxon>
        <taxon>Neoteleostei</taxon>
        <taxon>Acanthomorphata</taxon>
        <taxon>Zeiogadaria</taxon>
        <taxon>Gadariae</taxon>
        <taxon>Gadiformes</taxon>
        <taxon>Gadoidei</taxon>
        <taxon>Gadidae</taxon>
        <taxon>Gadus</taxon>
    </lineage>
</organism>
<feature type="compositionally biased region" description="Acidic residues" evidence="1">
    <location>
        <begin position="371"/>
        <end position="385"/>
    </location>
</feature>
<dbReference type="Pfam" id="PF15963">
    <property type="entry name" value="Myb_DNA-bind_7"/>
    <property type="match status" value="1"/>
</dbReference>
<dbReference type="PANTHER" id="PTHR22929">
    <property type="entry name" value="RNA POLYMERASE III TRANSCRIPTION INITIATION FACTOR B"/>
    <property type="match status" value="1"/>
</dbReference>
<feature type="compositionally biased region" description="Basic residues" evidence="1">
    <location>
        <begin position="610"/>
        <end position="619"/>
    </location>
</feature>
<feature type="compositionally biased region" description="Polar residues" evidence="1">
    <location>
        <begin position="1387"/>
        <end position="1398"/>
    </location>
</feature>
<dbReference type="InterPro" id="IPR039467">
    <property type="entry name" value="TFIIIB_B''_Myb"/>
</dbReference>
<feature type="compositionally biased region" description="Basic and acidic residues" evidence="1">
    <location>
        <begin position="1262"/>
        <end position="1272"/>
    </location>
</feature>
<dbReference type="GO" id="GO:0070898">
    <property type="term" value="P:RNA polymerase III preinitiation complex assembly"/>
    <property type="evidence" value="ECO:0007669"/>
    <property type="project" value="TreeGrafter"/>
</dbReference>
<feature type="compositionally biased region" description="Acidic residues" evidence="1">
    <location>
        <begin position="882"/>
        <end position="892"/>
    </location>
</feature>
<feature type="compositionally biased region" description="Low complexity" evidence="1">
    <location>
        <begin position="85"/>
        <end position="107"/>
    </location>
</feature>
<name>A0A8C5C8J9_GADMO</name>
<feature type="compositionally biased region" description="Polar residues" evidence="1">
    <location>
        <begin position="1690"/>
        <end position="1699"/>
    </location>
</feature>
<feature type="compositionally biased region" description="Low complexity" evidence="1">
    <location>
        <begin position="708"/>
        <end position="725"/>
    </location>
</feature>
<feature type="compositionally biased region" description="Polar residues" evidence="1">
    <location>
        <begin position="1881"/>
        <end position="1892"/>
    </location>
</feature>
<feature type="compositionally biased region" description="Low complexity" evidence="1">
    <location>
        <begin position="1563"/>
        <end position="1576"/>
    </location>
</feature>
<dbReference type="Ensembl" id="ENSGMOT00000026346.1">
    <property type="protein sequence ID" value="ENSGMOP00000057298.1"/>
    <property type="gene ID" value="ENSGMOG00000029973.1"/>
</dbReference>
<feature type="compositionally biased region" description="Low complexity" evidence="1">
    <location>
        <begin position="1940"/>
        <end position="1952"/>
    </location>
</feature>
<dbReference type="Gene3D" id="1.10.10.60">
    <property type="entry name" value="Homeodomain-like"/>
    <property type="match status" value="1"/>
</dbReference>
<reference evidence="3" key="1">
    <citation type="submission" date="2025-08" db="UniProtKB">
        <authorList>
            <consortium name="Ensembl"/>
        </authorList>
    </citation>
    <scope>IDENTIFICATION</scope>
</reference>
<dbReference type="OMA" id="NCTKERA"/>
<feature type="compositionally biased region" description="Basic and acidic residues" evidence="1">
    <location>
        <begin position="1464"/>
        <end position="1476"/>
    </location>
</feature>
<feature type="compositionally biased region" description="Polar residues" evidence="1">
    <location>
        <begin position="1719"/>
        <end position="1736"/>
    </location>
</feature>
<feature type="compositionally biased region" description="Basic and acidic residues" evidence="1">
    <location>
        <begin position="1645"/>
        <end position="1655"/>
    </location>
</feature>
<dbReference type="SUPFAM" id="SSF46689">
    <property type="entry name" value="Homeodomain-like"/>
    <property type="match status" value="1"/>
</dbReference>
<feature type="compositionally biased region" description="Basic residues" evidence="1">
    <location>
        <begin position="525"/>
        <end position="546"/>
    </location>
</feature>
<feature type="compositionally biased region" description="Polar residues" evidence="1">
    <location>
        <begin position="653"/>
        <end position="663"/>
    </location>
</feature>
<evidence type="ECO:0000313" key="4">
    <source>
        <dbReference type="Proteomes" id="UP000694546"/>
    </source>
</evidence>
<feature type="compositionally biased region" description="Low complexity" evidence="1">
    <location>
        <begin position="1368"/>
        <end position="1383"/>
    </location>
</feature>